<feature type="domain" description="Serine aminopeptidase S33" evidence="4">
    <location>
        <begin position="66"/>
        <end position="162"/>
    </location>
</feature>
<comment type="similarity">
    <text evidence="1">Belongs to the AB hydrolase superfamily.</text>
</comment>
<dbReference type="Gene3D" id="3.40.50.1820">
    <property type="entry name" value="alpha/beta hydrolase"/>
    <property type="match status" value="1"/>
</dbReference>
<feature type="transmembrane region" description="Helical" evidence="3">
    <location>
        <begin position="244"/>
        <end position="266"/>
    </location>
</feature>
<proteinExistence type="inferred from homology"/>
<dbReference type="PANTHER" id="PTHR22946:SF9">
    <property type="entry name" value="POLYKETIDE TRANSFERASE AF380"/>
    <property type="match status" value="1"/>
</dbReference>
<evidence type="ECO:0000259" key="4">
    <source>
        <dbReference type="Pfam" id="PF12146"/>
    </source>
</evidence>
<protein>
    <submittedName>
        <fullName evidence="5">Alpha/beta fold hydrolase</fullName>
    </submittedName>
</protein>
<feature type="transmembrane region" description="Helical" evidence="3">
    <location>
        <begin position="400"/>
        <end position="419"/>
    </location>
</feature>
<keyword evidence="3" id="KW-0472">Membrane</keyword>
<sequence>MARRRYGPAVELARRWLPPLLALLAVVTGGVLLARVDDGIVTDHVVVDGVPLDVMRPASAARAPGVVVAHGYAGSARLMAQFGDTLVARGYTVVLPDLDGHGASTRKPVDLQHDLDVAVAHLRRLPTVDPARIALVGHSMGAGAVTRYAATHPDITATVAISLPGADDVTPNRPAHLLLLVGQLEFASFHETATAVGGAEEVPGVEHISILYASRTHRLTADWIDDAFARTPVDTTLPSPVRRLVPAGILLLGLLLGFVPLVRLTVGAGGRPAPPSAQLVRVVVVTAGAAALAVVVVPFLPTTRWELGGYTAGFTAVAGVAILAYLRAFSSPLGGPRPLLAALLLIPYAAAAIAVPLHLGFTHAVPVGPRWWLLLAVWAGLAVLAYAAGRLAGGTFRGDLIVSAIVVVALTAAAVVGLASGFLLLVVPLLAVLMLIQAALAVVLRAANAPPWLTALTGAILVAWPIATTLPIVSP</sequence>
<feature type="transmembrane region" description="Helical" evidence="3">
    <location>
        <begin position="451"/>
        <end position="473"/>
    </location>
</feature>
<accession>A0ABS2A4A9</accession>
<dbReference type="InterPro" id="IPR050261">
    <property type="entry name" value="FrsA_esterase"/>
</dbReference>
<evidence type="ECO:0000313" key="6">
    <source>
        <dbReference type="Proteomes" id="UP000632138"/>
    </source>
</evidence>
<dbReference type="Proteomes" id="UP000632138">
    <property type="component" value="Unassembled WGS sequence"/>
</dbReference>
<organism evidence="5 6">
    <name type="scientific">Paractinoplanes ovalisporus</name>
    <dbReference type="NCBI Taxonomy" id="2810368"/>
    <lineage>
        <taxon>Bacteria</taxon>
        <taxon>Bacillati</taxon>
        <taxon>Actinomycetota</taxon>
        <taxon>Actinomycetes</taxon>
        <taxon>Micromonosporales</taxon>
        <taxon>Micromonosporaceae</taxon>
        <taxon>Paractinoplanes</taxon>
    </lineage>
</organism>
<evidence type="ECO:0000313" key="5">
    <source>
        <dbReference type="EMBL" id="MBM2614061.1"/>
    </source>
</evidence>
<dbReference type="SUPFAM" id="SSF53474">
    <property type="entry name" value="alpha/beta-Hydrolases"/>
    <property type="match status" value="1"/>
</dbReference>
<feature type="transmembrane region" description="Helical" evidence="3">
    <location>
        <begin position="371"/>
        <end position="388"/>
    </location>
</feature>
<feature type="transmembrane region" description="Helical" evidence="3">
    <location>
        <begin position="278"/>
        <end position="301"/>
    </location>
</feature>
<feature type="transmembrane region" description="Helical" evidence="3">
    <location>
        <begin position="307"/>
        <end position="326"/>
    </location>
</feature>
<evidence type="ECO:0000256" key="1">
    <source>
        <dbReference type="ARBA" id="ARBA00008645"/>
    </source>
</evidence>
<dbReference type="InterPro" id="IPR029058">
    <property type="entry name" value="AB_hydrolase_fold"/>
</dbReference>
<keyword evidence="6" id="KW-1185">Reference proteome</keyword>
<feature type="transmembrane region" description="Helical" evidence="3">
    <location>
        <begin position="338"/>
        <end position="359"/>
    </location>
</feature>
<dbReference type="InterPro" id="IPR022742">
    <property type="entry name" value="Hydrolase_4"/>
</dbReference>
<comment type="caution">
    <text evidence="5">The sequence shown here is derived from an EMBL/GenBank/DDBJ whole genome shotgun (WGS) entry which is preliminary data.</text>
</comment>
<reference evidence="5 6" key="1">
    <citation type="submission" date="2021-01" db="EMBL/GenBank/DDBJ databases">
        <title>Actinoplanes sp. nov. LDG1-06 isolated from lichen.</title>
        <authorList>
            <person name="Saeng-In P."/>
            <person name="Phongsopitanun W."/>
            <person name="Kanchanasin P."/>
            <person name="Yuki M."/>
            <person name="Kudo T."/>
            <person name="Ohkuma M."/>
            <person name="Tanasupawat S."/>
        </authorList>
    </citation>
    <scope>NUCLEOTIDE SEQUENCE [LARGE SCALE GENOMIC DNA]</scope>
    <source>
        <strain evidence="5 6">LDG1-06</strain>
    </source>
</reference>
<dbReference type="GO" id="GO:0016787">
    <property type="term" value="F:hydrolase activity"/>
    <property type="evidence" value="ECO:0007669"/>
    <property type="project" value="UniProtKB-KW"/>
</dbReference>
<feature type="transmembrane region" description="Helical" evidence="3">
    <location>
        <begin position="425"/>
        <end position="444"/>
    </location>
</feature>
<keyword evidence="2 5" id="KW-0378">Hydrolase</keyword>
<dbReference type="PANTHER" id="PTHR22946">
    <property type="entry name" value="DIENELACTONE HYDROLASE DOMAIN-CONTAINING PROTEIN-RELATED"/>
    <property type="match status" value="1"/>
</dbReference>
<evidence type="ECO:0000256" key="3">
    <source>
        <dbReference type="SAM" id="Phobius"/>
    </source>
</evidence>
<evidence type="ECO:0000256" key="2">
    <source>
        <dbReference type="ARBA" id="ARBA00022801"/>
    </source>
</evidence>
<gene>
    <name evidence="5" type="ORF">JIG36_00640</name>
</gene>
<keyword evidence="3" id="KW-1133">Transmembrane helix</keyword>
<dbReference type="EMBL" id="JAENHP010000001">
    <property type="protein sequence ID" value="MBM2614061.1"/>
    <property type="molecule type" value="Genomic_DNA"/>
</dbReference>
<dbReference type="Pfam" id="PF12146">
    <property type="entry name" value="Hydrolase_4"/>
    <property type="match status" value="1"/>
</dbReference>
<keyword evidence="3" id="KW-0812">Transmembrane</keyword>
<name>A0ABS2A4A9_9ACTN</name>